<reference evidence="2 3" key="1">
    <citation type="submission" date="2014-07" db="EMBL/GenBank/DDBJ databases">
        <title>Draft genome sequence of Thalassospira profundimaris R8-17.</title>
        <authorList>
            <person name="Lai Q."/>
            <person name="Shao Z."/>
        </authorList>
    </citation>
    <scope>NUCLEOTIDE SEQUENCE [LARGE SCALE GENOMIC DNA]</scope>
    <source>
        <strain evidence="2 3">R8-17</strain>
    </source>
</reference>
<sequence>MEIEKTGIWKSSFCAISNKKWMLLLIVLPVLVSSVLRVDYSFEDTVLHWVGAVYLKLLKFAAIYSGVVWVLQLGRSCTKTALFFSAVTLFSIDALLWLIRQVNVAFSVGDMSWQGMHLLSVSDGDVTGALVYASVFAIQEVMMFAIFILLAMLIPPLLSYGRVELQGAVKIGWLMRGFIAKGVIIGLLPLWLLHEGAAMILPGILVDTLVWLGGAGENLYRLKGAALAVTVLSQFLTVLMNVMVGVILARAYLKGGKRVSKAITASDM</sequence>
<evidence type="ECO:0000313" key="3">
    <source>
        <dbReference type="Proteomes" id="UP000253061"/>
    </source>
</evidence>
<feature type="transmembrane region" description="Helical" evidence="1">
    <location>
        <begin position="46"/>
        <end position="69"/>
    </location>
</feature>
<feature type="transmembrane region" description="Helical" evidence="1">
    <location>
        <begin position="21"/>
        <end position="40"/>
    </location>
</feature>
<protein>
    <submittedName>
        <fullName evidence="2">Uncharacterized protein</fullName>
    </submittedName>
</protein>
<keyword evidence="1" id="KW-0812">Transmembrane</keyword>
<feature type="transmembrane region" description="Helical" evidence="1">
    <location>
        <begin position="81"/>
        <end position="99"/>
    </location>
</feature>
<proteinExistence type="predicted"/>
<feature type="transmembrane region" description="Helical" evidence="1">
    <location>
        <begin position="129"/>
        <end position="158"/>
    </location>
</feature>
<feature type="transmembrane region" description="Helical" evidence="1">
    <location>
        <begin position="225"/>
        <end position="253"/>
    </location>
</feature>
<evidence type="ECO:0000256" key="1">
    <source>
        <dbReference type="SAM" id="Phobius"/>
    </source>
</evidence>
<dbReference type="RefSeq" id="WP_062957554.1">
    <property type="nucleotide sequence ID" value="NZ_JPWB01000006.1"/>
</dbReference>
<keyword evidence="1" id="KW-1133">Transmembrane helix</keyword>
<name>A0A367V6Y3_9PROT</name>
<evidence type="ECO:0000313" key="2">
    <source>
        <dbReference type="EMBL" id="RCK20893.1"/>
    </source>
</evidence>
<keyword evidence="1" id="KW-0472">Membrane</keyword>
<organism evidence="2 3">
    <name type="scientific">Thalassospira profundimaris</name>
    <dbReference type="NCBI Taxonomy" id="502049"/>
    <lineage>
        <taxon>Bacteria</taxon>
        <taxon>Pseudomonadati</taxon>
        <taxon>Pseudomonadota</taxon>
        <taxon>Alphaproteobacteria</taxon>
        <taxon>Rhodospirillales</taxon>
        <taxon>Thalassospiraceae</taxon>
        <taxon>Thalassospira</taxon>
    </lineage>
</organism>
<feature type="transmembrane region" description="Helical" evidence="1">
    <location>
        <begin position="178"/>
        <end position="205"/>
    </location>
</feature>
<gene>
    <name evidence="2" type="ORF">TH6_14000</name>
</gene>
<dbReference type="AlphaFoldDB" id="A0A367V6Y3"/>
<dbReference type="Proteomes" id="UP000253061">
    <property type="component" value="Unassembled WGS sequence"/>
</dbReference>
<comment type="caution">
    <text evidence="2">The sequence shown here is derived from an EMBL/GenBank/DDBJ whole genome shotgun (WGS) entry which is preliminary data.</text>
</comment>
<dbReference type="EMBL" id="JPWB01000006">
    <property type="protein sequence ID" value="RCK20893.1"/>
    <property type="molecule type" value="Genomic_DNA"/>
</dbReference>
<accession>A0A367V6Y3</accession>